<dbReference type="AlphaFoldDB" id="A0A931N4I7"/>
<evidence type="ECO:0000256" key="3">
    <source>
        <dbReference type="PIRNR" id="PIRNR006429"/>
    </source>
</evidence>
<dbReference type="InterPro" id="IPR043578">
    <property type="entry name" value="GltB_archl_type"/>
</dbReference>
<dbReference type="PIRSF" id="PIRSF006429">
    <property type="entry name" value="GOGAT_lg_2"/>
    <property type="match status" value="1"/>
</dbReference>
<evidence type="ECO:0000256" key="2">
    <source>
        <dbReference type="ARBA" id="ARBA00023002"/>
    </source>
</evidence>
<dbReference type="CDD" id="cd02808">
    <property type="entry name" value="GltS_FMN"/>
    <property type="match status" value="1"/>
</dbReference>
<dbReference type="GO" id="GO:0015930">
    <property type="term" value="F:glutamate synthase activity"/>
    <property type="evidence" value="ECO:0007669"/>
    <property type="project" value="InterPro"/>
</dbReference>
<evidence type="ECO:0000313" key="5">
    <source>
        <dbReference type="EMBL" id="MBH0778296.1"/>
    </source>
</evidence>
<comment type="similarity">
    <text evidence="1 3">Belongs to the glutamate synthase family.</text>
</comment>
<feature type="domain" description="Glutamate synthase" evidence="4">
    <location>
        <begin position="87"/>
        <end position="338"/>
    </location>
</feature>
<dbReference type="InterPro" id="IPR002932">
    <property type="entry name" value="Glu_synthdom"/>
</dbReference>
<protein>
    <submittedName>
        <fullName evidence="5">FMN-binding glutamate synthase family protein</fullName>
    </submittedName>
</protein>
<dbReference type="SUPFAM" id="SSF51395">
    <property type="entry name" value="FMN-linked oxidoreductases"/>
    <property type="match status" value="1"/>
</dbReference>
<name>A0A931N4I7_9NOCA</name>
<dbReference type="RefSeq" id="WP_196150610.1">
    <property type="nucleotide sequence ID" value="NZ_JADMLG010000007.1"/>
</dbReference>
<sequence>MSAPTRRPSVHTNPALRESATFPRGVIAEIQRAAETGIYDIRGWGAKRPLPHFDDLLFLGASMSRYPLEGYRERCDTDVVLGDRHAKFPLHLDIPITIAGMSFGALSGAAKEALGRGASEVGTSTTTGDGGMTAEERGQSKHLVYQYLPSRYGMNPDDLRKADAIEIVLGQGAKPGGGGMLLGQKITERVARMRTLPQGVDQRSACRHPDWTGPDDLAIKIIELREITDWEKPVYIKVGATRTYYDVKLAVKAGADVVVVDGMQGGTAATQDVFIEHVGIPTLAAIPQAVQAMQELGVHREVQLIVSGGIRSGADVAKAMALGADAVAIGTAALIALGDNNPRYAAQYEALGSAAGFYDDFQEGRDPAGITTQDPELARNLDPVAAGRRLANYLRVLTMEAQTLARACGKSHLRNLEPEDLVALTVEASAMARVPLAGTDWIPGRY</sequence>
<proteinExistence type="inferred from homology"/>
<gene>
    <name evidence="5" type="ORF">IT779_18610</name>
</gene>
<dbReference type="InterPro" id="IPR024188">
    <property type="entry name" value="GltB"/>
</dbReference>
<dbReference type="InterPro" id="IPR013785">
    <property type="entry name" value="Aldolase_TIM"/>
</dbReference>
<accession>A0A931N4I7</accession>
<evidence type="ECO:0000259" key="4">
    <source>
        <dbReference type="Pfam" id="PF01645"/>
    </source>
</evidence>
<keyword evidence="6" id="KW-1185">Reference proteome</keyword>
<feature type="domain" description="Glutamate synthase" evidence="4">
    <location>
        <begin position="367"/>
        <end position="410"/>
    </location>
</feature>
<dbReference type="PIRSF" id="PIRSF500061">
    <property type="entry name" value="GOGAT_lg2_archl"/>
    <property type="match status" value="1"/>
</dbReference>
<comment type="caution">
    <text evidence="5">The sequence shown here is derived from an EMBL/GenBank/DDBJ whole genome shotgun (WGS) entry which is preliminary data.</text>
</comment>
<dbReference type="Proteomes" id="UP000655751">
    <property type="component" value="Unassembled WGS sequence"/>
</dbReference>
<keyword evidence="2" id="KW-0560">Oxidoreductase</keyword>
<dbReference type="Gene3D" id="3.20.20.70">
    <property type="entry name" value="Aldolase class I"/>
    <property type="match status" value="1"/>
</dbReference>
<reference evidence="5" key="1">
    <citation type="submission" date="2020-11" db="EMBL/GenBank/DDBJ databases">
        <title>Nocardia NEAU-351.nov., a novel actinomycete isolated from the cow dung.</title>
        <authorList>
            <person name="Zhang X."/>
        </authorList>
    </citation>
    <scope>NUCLEOTIDE SEQUENCE</scope>
    <source>
        <strain evidence="5">NEAU-351</strain>
    </source>
</reference>
<dbReference type="PANTHER" id="PTHR43819">
    <property type="entry name" value="ARCHAEAL-TYPE GLUTAMATE SYNTHASE [NADPH]"/>
    <property type="match status" value="1"/>
</dbReference>
<organism evidence="5 6">
    <name type="scientific">Nocardia bovistercoris</name>
    <dbReference type="NCBI Taxonomy" id="2785916"/>
    <lineage>
        <taxon>Bacteria</taxon>
        <taxon>Bacillati</taxon>
        <taxon>Actinomycetota</taxon>
        <taxon>Actinomycetes</taxon>
        <taxon>Mycobacteriales</taxon>
        <taxon>Nocardiaceae</taxon>
        <taxon>Nocardia</taxon>
    </lineage>
</organism>
<dbReference type="Pfam" id="PF01645">
    <property type="entry name" value="Glu_synthase"/>
    <property type="match status" value="2"/>
</dbReference>
<evidence type="ECO:0000256" key="1">
    <source>
        <dbReference type="ARBA" id="ARBA00009716"/>
    </source>
</evidence>
<evidence type="ECO:0000313" key="6">
    <source>
        <dbReference type="Proteomes" id="UP000655751"/>
    </source>
</evidence>
<dbReference type="GO" id="GO:0006537">
    <property type="term" value="P:glutamate biosynthetic process"/>
    <property type="evidence" value="ECO:0007669"/>
    <property type="project" value="InterPro"/>
</dbReference>
<dbReference type="EMBL" id="JADMLG010000007">
    <property type="protein sequence ID" value="MBH0778296.1"/>
    <property type="molecule type" value="Genomic_DNA"/>
</dbReference>
<dbReference type="PANTHER" id="PTHR43819:SF1">
    <property type="entry name" value="ARCHAEAL-TYPE GLUTAMATE SYNTHASE [NADPH]"/>
    <property type="match status" value="1"/>
</dbReference>